<keyword evidence="1" id="KW-1133">Transmembrane helix</keyword>
<keyword evidence="1" id="KW-0472">Membrane</keyword>
<feature type="transmembrane region" description="Helical" evidence="1">
    <location>
        <begin position="284"/>
        <end position="307"/>
    </location>
</feature>
<accession>A0AA36JEJ1</accession>
<keyword evidence="1" id="KW-0812">Transmembrane</keyword>
<evidence type="ECO:0000256" key="1">
    <source>
        <dbReference type="SAM" id="Phobius"/>
    </source>
</evidence>
<evidence type="ECO:0000313" key="3">
    <source>
        <dbReference type="Proteomes" id="UP001178507"/>
    </source>
</evidence>
<dbReference type="Proteomes" id="UP001178507">
    <property type="component" value="Unassembled WGS sequence"/>
</dbReference>
<comment type="caution">
    <text evidence="2">The sequence shown here is derived from an EMBL/GenBank/DDBJ whole genome shotgun (WGS) entry which is preliminary data.</text>
</comment>
<keyword evidence="3" id="KW-1185">Reference proteome</keyword>
<gene>
    <name evidence="2" type="ORF">EVOR1521_LOCUS27138</name>
</gene>
<reference evidence="2" key="1">
    <citation type="submission" date="2023-08" db="EMBL/GenBank/DDBJ databases">
        <authorList>
            <person name="Chen Y."/>
            <person name="Shah S."/>
            <person name="Dougan E. K."/>
            <person name="Thang M."/>
            <person name="Chan C."/>
        </authorList>
    </citation>
    <scope>NUCLEOTIDE SEQUENCE</scope>
</reference>
<name>A0AA36JEJ1_9DINO</name>
<protein>
    <submittedName>
        <fullName evidence="2">Uncharacterized protein</fullName>
    </submittedName>
</protein>
<feature type="transmembrane region" description="Helical" evidence="1">
    <location>
        <begin position="129"/>
        <end position="146"/>
    </location>
</feature>
<feature type="transmembrane region" description="Helical" evidence="1">
    <location>
        <begin position="181"/>
        <end position="201"/>
    </location>
</feature>
<feature type="transmembrane region" description="Helical" evidence="1">
    <location>
        <begin position="251"/>
        <end position="278"/>
    </location>
</feature>
<proteinExistence type="predicted"/>
<organism evidence="2 3">
    <name type="scientific">Effrenium voratum</name>
    <dbReference type="NCBI Taxonomy" id="2562239"/>
    <lineage>
        <taxon>Eukaryota</taxon>
        <taxon>Sar</taxon>
        <taxon>Alveolata</taxon>
        <taxon>Dinophyceae</taxon>
        <taxon>Suessiales</taxon>
        <taxon>Symbiodiniaceae</taxon>
        <taxon>Effrenium</taxon>
    </lineage>
</organism>
<feature type="transmembrane region" description="Helical" evidence="1">
    <location>
        <begin position="96"/>
        <end position="117"/>
    </location>
</feature>
<dbReference type="GO" id="GO:0016020">
    <property type="term" value="C:membrane"/>
    <property type="evidence" value="ECO:0007669"/>
    <property type="project" value="TreeGrafter"/>
</dbReference>
<dbReference type="PANTHER" id="PTHR12242">
    <property type="entry name" value="OS02G0130600 PROTEIN-RELATED"/>
    <property type="match status" value="1"/>
</dbReference>
<feature type="transmembrane region" description="Helical" evidence="1">
    <location>
        <begin position="43"/>
        <end position="63"/>
    </location>
</feature>
<dbReference type="AlphaFoldDB" id="A0AA36JEJ1"/>
<evidence type="ECO:0000313" key="2">
    <source>
        <dbReference type="EMBL" id="CAJ1404748.1"/>
    </source>
</evidence>
<sequence length="312" mass="35326">MALYTALEGKDGPSPMSQIVREASEEFGELTTKELAKPGKWHGVLYGFWPTLCWTMLILGAVVDLNLRWAANGSLGFSRLDERSSVLASPLGSPEALLLTRAVSLLLTVVPCILAVIQYRKKRKAAGEPLVLGGLEILMLFCTLWTWCWKTFYFFLATSFSAGYVVWDLEPPLWATQGLWLTFDIAFGMAWLVFWAVWLFLLPFSWLSGHKEALAELLSPLPFYLHNANVVLVTLELVLSQWTVNIEHSIFPVYFAFTYLYFNWWLYSKIGVWIYFFLDYDRPSSVPVCLMLCAITVGSFDLGGVVARAVTR</sequence>
<dbReference type="EMBL" id="CAUJNA010003554">
    <property type="protein sequence ID" value="CAJ1404748.1"/>
    <property type="molecule type" value="Genomic_DNA"/>
</dbReference>